<dbReference type="EMBL" id="JAHBOM010000005">
    <property type="protein sequence ID" value="MBU8822849.1"/>
    <property type="molecule type" value="Genomic_DNA"/>
</dbReference>
<proteinExistence type="predicted"/>
<dbReference type="InterPro" id="IPR025449">
    <property type="entry name" value="JetB"/>
</dbReference>
<dbReference type="Proteomes" id="UP000696413">
    <property type="component" value="Unassembled WGS sequence"/>
</dbReference>
<feature type="region of interest" description="Disordered" evidence="1">
    <location>
        <begin position="214"/>
        <end position="242"/>
    </location>
</feature>
<evidence type="ECO:0000313" key="3">
    <source>
        <dbReference type="Proteomes" id="UP000696413"/>
    </source>
</evidence>
<gene>
    <name evidence="2" type="ORF">KL859_08155</name>
</gene>
<sequence>MSDTSIDFDALPSIDAVERSAPERRAPRFDGDVSELPDRACWALQHLLSRRYISKHNHTELWSWVTRYRTELTVRLSELDLRLILSDDHEIAYVEQAEYESHWRRKLLRRETLNTYDSILALHLAKLMRSASRDENVLITREDIHELFAAVNNDTDRDIASFDRRIDNAIERLSDIEILVRNREDEHSFTISPVVNAIMTASTITELTQQFEQLKRAASGNPDPDPDSAAAPAEDEVDADGI</sequence>
<organism evidence="2 3">
    <name type="scientific">Mycolicibacterium goodii</name>
    <name type="common">Mycobacterium goodii</name>
    <dbReference type="NCBI Taxonomy" id="134601"/>
    <lineage>
        <taxon>Bacteria</taxon>
        <taxon>Bacillati</taxon>
        <taxon>Actinomycetota</taxon>
        <taxon>Actinomycetes</taxon>
        <taxon>Mycobacteriales</taxon>
        <taxon>Mycobacteriaceae</taxon>
        <taxon>Mycolicibacterium</taxon>
    </lineage>
</organism>
<feature type="compositionally biased region" description="Acidic residues" evidence="1">
    <location>
        <begin position="233"/>
        <end position="242"/>
    </location>
</feature>
<name>A0ABS6HMD0_MYCGD</name>
<comment type="caution">
    <text evidence="2">The sequence shown here is derived from an EMBL/GenBank/DDBJ whole genome shotgun (WGS) entry which is preliminary data.</text>
</comment>
<evidence type="ECO:0000313" key="2">
    <source>
        <dbReference type="EMBL" id="MBU8822849.1"/>
    </source>
</evidence>
<dbReference type="RefSeq" id="WP_100518153.1">
    <property type="nucleotide sequence ID" value="NZ_CP092364.2"/>
</dbReference>
<reference evidence="2 3" key="1">
    <citation type="submission" date="2021-05" db="EMBL/GenBank/DDBJ databases">
        <title>Draft Genome Sequences of Clinical Respiratory Isolates of Mycobacterium goodii Recovered in Ireland.</title>
        <authorList>
            <person name="Flanagan P.R."/>
            <person name="Mok S."/>
            <person name="Roycroft E."/>
            <person name="Rogers T.R."/>
            <person name="Fitzgibbon M."/>
        </authorList>
    </citation>
    <scope>NUCLEOTIDE SEQUENCE [LARGE SCALE GENOMIC DNA]</scope>
    <source>
        <strain evidence="2 3">14IE55</strain>
    </source>
</reference>
<dbReference type="Pfam" id="PF13835">
    <property type="entry name" value="DUF4194"/>
    <property type="match status" value="1"/>
</dbReference>
<protein>
    <submittedName>
        <fullName evidence="2">DUF4194 domain-containing protein</fullName>
    </submittedName>
</protein>
<keyword evidence="3" id="KW-1185">Reference proteome</keyword>
<accession>A0ABS6HMD0</accession>
<feature type="compositionally biased region" description="Low complexity" evidence="1">
    <location>
        <begin position="217"/>
        <end position="232"/>
    </location>
</feature>
<evidence type="ECO:0000256" key="1">
    <source>
        <dbReference type="SAM" id="MobiDB-lite"/>
    </source>
</evidence>